<comment type="subcellular location">
    <subcellularLocation>
        <location evidence="1">Membrane</location>
        <topology evidence="1">Multi-pass membrane protein</topology>
    </subcellularLocation>
</comment>
<sequence length="307" mass="35391">MENAENEPVMKEQVRGALHNMIEVHEDDPPVSAWEEIVTVTRPWISLLNMMILPPALFLLLRSMMSSRSFWTCVLSAFFVISMVTTYNRIYQEKLALRIAESMERKKDACAPNSLVDQTLEYFSSFISFQRKSSCLSFIESQTVSIVSDISLLDVFSDVLSNSIFGVLGHFGRHTNRFFREFYANIPIPAMLLMTITLILANVRIETPFFTWEPMFITTVHYTLDTIVRCIRSETTAACNGNEATIQRREEPNYIEERDYRRGRAALRHRRPNAALCVDMRERPRSRNTLSAFSRSSSATRSMSNPR</sequence>
<feature type="region of interest" description="Disordered" evidence="7">
    <location>
        <begin position="287"/>
        <end position="307"/>
    </location>
</feature>
<comment type="similarity">
    <text evidence="2">Belongs to the chloride channel MCLC family.</text>
</comment>
<evidence type="ECO:0000256" key="3">
    <source>
        <dbReference type="ARBA" id="ARBA00015571"/>
    </source>
</evidence>
<name>A0A158P819_ANGCA</name>
<dbReference type="GO" id="GO:0016020">
    <property type="term" value="C:membrane"/>
    <property type="evidence" value="ECO:0007669"/>
    <property type="project" value="UniProtKB-SubCell"/>
</dbReference>
<dbReference type="GO" id="GO:0005254">
    <property type="term" value="F:chloride channel activity"/>
    <property type="evidence" value="ECO:0007669"/>
    <property type="project" value="TreeGrafter"/>
</dbReference>
<dbReference type="STRING" id="6313.A0A158P819"/>
<feature type="transmembrane region" description="Helical" evidence="8">
    <location>
        <begin position="182"/>
        <end position="201"/>
    </location>
</feature>
<evidence type="ECO:0000256" key="5">
    <source>
        <dbReference type="ARBA" id="ARBA00022989"/>
    </source>
</evidence>
<keyword evidence="9" id="KW-1185">Reference proteome</keyword>
<dbReference type="AlphaFoldDB" id="A0A158P819"/>
<keyword evidence="4 8" id="KW-0812">Transmembrane</keyword>
<dbReference type="InterPro" id="IPR009231">
    <property type="entry name" value="Chloride_chnl_CLIC-like"/>
</dbReference>
<evidence type="ECO:0000313" key="10">
    <source>
        <dbReference type="WBParaSite" id="ACAC_0000352901-mRNA-1"/>
    </source>
</evidence>
<feature type="transmembrane region" description="Helical" evidence="8">
    <location>
        <begin position="44"/>
        <end position="61"/>
    </location>
</feature>
<keyword evidence="5 8" id="KW-1133">Transmembrane helix</keyword>
<dbReference type="GO" id="GO:0005783">
    <property type="term" value="C:endoplasmic reticulum"/>
    <property type="evidence" value="ECO:0007669"/>
    <property type="project" value="TreeGrafter"/>
</dbReference>
<evidence type="ECO:0000256" key="7">
    <source>
        <dbReference type="SAM" id="MobiDB-lite"/>
    </source>
</evidence>
<evidence type="ECO:0000256" key="4">
    <source>
        <dbReference type="ARBA" id="ARBA00022692"/>
    </source>
</evidence>
<protein>
    <recommendedName>
        <fullName evidence="3">Chloride channel CLIC-like protein 1</fullName>
    </recommendedName>
</protein>
<organism evidence="9 10">
    <name type="scientific">Angiostrongylus cantonensis</name>
    <name type="common">Rat lungworm</name>
    <dbReference type="NCBI Taxonomy" id="6313"/>
    <lineage>
        <taxon>Eukaryota</taxon>
        <taxon>Metazoa</taxon>
        <taxon>Ecdysozoa</taxon>
        <taxon>Nematoda</taxon>
        <taxon>Chromadorea</taxon>
        <taxon>Rhabditida</taxon>
        <taxon>Rhabditina</taxon>
        <taxon>Rhabditomorpha</taxon>
        <taxon>Strongyloidea</taxon>
        <taxon>Metastrongylidae</taxon>
        <taxon>Angiostrongylus</taxon>
    </lineage>
</organism>
<dbReference type="Proteomes" id="UP000035642">
    <property type="component" value="Unassembled WGS sequence"/>
</dbReference>
<dbReference type="PANTHER" id="PTHR34093:SF1">
    <property type="entry name" value="CHLORIDE CHANNEL CLIC-LIKE PROTEIN 1"/>
    <property type="match status" value="1"/>
</dbReference>
<accession>A0A158P819</accession>
<proteinExistence type="inferred from homology"/>
<evidence type="ECO:0000256" key="6">
    <source>
        <dbReference type="ARBA" id="ARBA00023136"/>
    </source>
</evidence>
<reference evidence="9" key="1">
    <citation type="submission" date="2012-09" db="EMBL/GenBank/DDBJ databases">
        <authorList>
            <person name="Martin A.A."/>
        </authorList>
    </citation>
    <scope>NUCLEOTIDE SEQUENCE</scope>
</reference>
<evidence type="ECO:0000313" key="9">
    <source>
        <dbReference type="Proteomes" id="UP000035642"/>
    </source>
</evidence>
<feature type="transmembrane region" description="Helical" evidence="8">
    <location>
        <begin position="68"/>
        <end position="87"/>
    </location>
</feature>
<keyword evidence="6 8" id="KW-0472">Membrane</keyword>
<reference evidence="10" key="2">
    <citation type="submission" date="2016-04" db="UniProtKB">
        <authorList>
            <consortium name="WormBaseParasite"/>
        </authorList>
    </citation>
    <scope>IDENTIFICATION</scope>
</reference>
<evidence type="ECO:0000256" key="2">
    <source>
        <dbReference type="ARBA" id="ARBA00005944"/>
    </source>
</evidence>
<evidence type="ECO:0000256" key="1">
    <source>
        <dbReference type="ARBA" id="ARBA00004141"/>
    </source>
</evidence>
<dbReference type="PANTHER" id="PTHR34093">
    <property type="entry name" value="CHLORIDE CHANNEL CLIC-LIKE PROTEIN 1"/>
    <property type="match status" value="1"/>
</dbReference>
<dbReference type="WBParaSite" id="ACAC_0000352901-mRNA-1">
    <property type="protein sequence ID" value="ACAC_0000352901-mRNA-1"/>
    <property type="gene ID" value="ACAC_0000352901"/>
</dbReference>
<evidence type="ECO:0000256" key="8">
    <source>
        <dbReference type="SAM" id="Phobius"/>
    </source>
</evidence>